<keyword evidence="2" id="KW-1185">Reference proteome</keyword>
<dbReference type="AlphaFoldDB" id="A0A2T0BDG5"/>
<dbReference type="RefSeq" id="WP_106060111.1">
    <property type="nucleotide sequence ID" value="NZ_PVXQ01000022.1"/>
</dbReference>
<organism evidence="1 2">
    <name type="scientific">Clostridium vincentii</name>
    <dbReference type="NCBI Taxonomy" id="52704"/>
    <lineage>
        <taxon>Bacteria</taxon>
        <taxon>Bacillati</taxon>
        <taxon>Bacillota</taxon>
        <taxon>Clostridia</taxon>
        <taxon>Eubacteriales</taxon>
        <taxon>Clostridiaceae</taxon>
        <taxon>Clostridium</taxon>
    </lineage>
</organism>
<accession>A0A2T0BDG5</accession>
<gene>
    <name evidence="1" type="ORF">CLVI_21490</name>
</gene>
<evidence type="ECO:0000313" key="2">
    <source>
        <dbReference type="Proteomes" id="UP000239471"/>
    </source>
</evidence>
<sequence length="155" mass="17197">MGFTSEDNGYVIVAGDRAMRFEMTYVFLTNDGGKSWQQVGDTSKITNMLVNGAAFSTDKIGFISFISAGNIPYPTMKYTENKGETWQDVKLPLPKDYEGIFLRALSPKFEGASGELLVDQGENGDYGKGKVARFLTKDYGLTWVFDDIVTIDDVE</sequence>
<evidence type="ECO:0000313" key="1">
    <source>
        <dbReference type="EMBL" id="PRR81941.1"/>
    </source>
</evidence>
<dbReference type="EMBL" id="PVXQ01000022">
    <property type="protein sequence ID" value="PRR81941.1"/>
    <property type="molecule type" value="Genomic_DNA"/>
</dbReference>
<proteinExistence type="predicted"/>
<name>A0A2T0BDG5_9CLOT</name>
<dbReference type="InterPro" id="IPR015943">
    <property type="entry name" value="WD40/YVTN_repeat-like_dom_sf"/>
</dbReference>
<dbReference type="Gene3D" id="2.130.10.10">
    <property type="entry name" value="YVTN repeat-like/Quinoprotein amine dehydrogenase"/>
    <property type="match status" value="1"/>
</dbReference>
<dbReference type="SUPFAM" id="SSF110296">
    <property type="entry name" value="Oligoxyloglucan reducing end-specific cellobiohydrolase"/>
    <property type="match status" value="1"/>
</dbReference>
<reference evidence="1 2" key="1">
    <citation type="submission" date="2018-03" db="EMBL/GenBank/DDBJ databases">
        <title>Genome sequence of Clostridium vincentii DSM 10228.</title>
        <authorList>
            <person name="Poehlein A."/>
            <person name="Daniel R."/>
        </authorList>
    </citation>
    <scope>NUCLEOTIDE SEQUENCE [LARGE SCALE GENOMIC DNA]</scope>
    <source>
        <strain evidence="1 2">DSM 10228</strain>
    </source>
</reference>
<dbReference type="Proteomes" id="UP000239471">
    <property type="component" value="Unassembled WGS sequence"/>
</dbReference>
<comment type="caution">
    <text evidence="1">The sequence shown here is derived from an EMBL/GenBank/DDBJ whole genome shotgun (WGS) entry which is preliminary data.</text>
</comment>
<protein>
    <recommendedName>
        <fullName evidence="3">Ycf48-like protein</fullName>
    </recommendedName>
</protein>
<evidence type="ECO:0008006" key="3">
    <source>
        <dbReference type="Google" id="ProtNLM"/>
    </source>
</evidence>
<dbReference type="OrthoDB" id="1900320at2"/>